<feature type="compositionally biased region" description="Basic residues" evidence="2">
    <location>
        <begin position="1"/>
        <end position="11"/>
    </location>
</feature>
<dbReference type="SUPFAM" id="SSF52540">
    <property type="entry name" value="P-loop containing nucleoside triphosphate hydrolases"/>
    <property type="match status" value="1"/>
</dbReference>
<evidence type="ECO:0000313" key="4">
    <source>
        <dbReference type="EMBL" id="MCT2587548.1"/>
    </source>
</evidence>
<dbReference type="InterPro" id="IPR027417">
    <property type="entry name" value="P-loop_NTPase"/>
</dbReference>
<protein>
    <submittedName>
        <fullName evidence="4">AAA family ATPase</fullName>
    </submittedName>
</protein>
<evidence type="ECO:0000256" key="2">
    <source>
        <dbReference type="SAM" id="MobiDB-lite"/>
    </source>
</evidence>
<feature type="region of interest" description="Disordered" evidence="2">
    <location>
        <begin position="1"/>
        <end position="47"/>
    </location>
</feature>
<dbReference type="EMBL" id="JAFFZE010000026">
    <property type="protein sequence ID" value="MCT2587548.1"/>
    <property type="molecule type" value="Genomic_DNA"/>
</dbReference>
<dbReference type="Proteomes" id="UP001156441">
    <property type="component" value="Unassembled WGS sequence"/>
</dbReference>
<organism evidence="4 5">
    <name type="scientific">Actinophytocola gossypii</name>
    <dbReference type="NCBI Taxonomy" id="2812003"/>
    <lineage>
        <taxon>Bacteria</taxon>
        <taxon>Bacillati</taxon>
        <taxon>Actinomycetota</taxon>
        <taxon>Actinomycetes</taxon>
        <taxon>Pseudonocardiales</taxon>
        <taxon>Pseudonocardiaceae</taxon>
    </lineage>
</organism>
<evidence type="ECO:0000259" key="3">
    <source>
        <dbReference type="Pfam" id="PF07728"/>
    </source>
</evidence>
<feature type="coiled-coil region" evidence="1">
    <location>
        <begin position="116"/>
        <end position="301"/>
    </location>
</feature>
<dbReference type="RefSeq" id="WP_260195449.1">
    <property type="nucleotide sequence ID" value="NZ_JAFFZE010000026.1"/>
</dbReference>
<dbReference type="Gene3D" id="3.40.50.300">
    <property type="entry name" value="P-loop containing nucleotide triphosphate hydrolases"/>
    <property type="match status" value="1"/>
</dbReference>
<dbReference type="InterPro" id="IPR011704">
    <property type="entry name" value="ATPase_dyneun-rel_AAA"/>
</dbReference>
<proteinExistence type="predicted"/>
<gene>
    <name evidence="4" type="ORF">JT362_30940</name>
</gene>
<keyword evidence="5" id="KW-1185">Reference proteome</keyword>
<accession>A0ABT2JI45</accession>
<keyword evidence="1" id="KW-0175">Coiled coil</keyword>
<dbReference type="Pfam" id="PF07728">
    <property type="entry name" value="AAA_5"/>
    <property type="match status" value="1"/>
</dbReference>
<feature type="domain" description="ATPase dynein-related AAA" evidence="3">
    <location>
        <begin position="480"/>
        <end position="620"/>
    </location>
</feature>
<evidence type="ECO:0000256" key="1">
    <source>
        <dbReference type="SAM" id="Coils"/>
    </source>
</evidence>
<sequence>MAKKRNSRRQHNSPSGGRRPTPSTNGQPSTRQQRAADVRRAVTRAGQTNELTAALAAEGVTEPVTLPEVPPVNGQVTDDQLLAAYDALDAQTELYRKLADKAAERERLAETRAAELAKLRETAHTERTQAEDARATAERLLTEATAKTTELADREQRVRDREQEAETGFAERAAAAHQRLTEELRQRETESHAKLAADAAELAREREAAEKEHQRVRTELEQADERLDLARRALNRDRIALERQQAALEDEISARAEIAVAESDRQRHLAEIRAESAGQLVDELSEQLRRYEIDLRQFANTDPRQLQDQLDRVKAENTDLRDRLAARLDDDDLDRLRRLERENSELKALREKLEYETQELRGAALADRINNLQVAQLRDAEQHYAVLTRGYETRIAELRATVEDLYRDRPELGTPLFPKCVGMDDDEALNDHGELVTDPPDLAELARNLQSTMLARSTRAYRLNDVCLMLGGLAMSRLHLLEGMSGIGKTSLPRALAAALGSHCTVVEVQAGWRDRADLFGHHNTFEGRFEESEFLQALYLAQTPRYRHRPFFVVLDEMNLSRPEQYFSVILSKLENDDGKPIQLVTKSSGREPELLREGGTSIALPDNVWFVGTANQDESTLEFADKTYNRAHVMELPAQRPWVENTSAREDQPFGTEALRRAFGSARQRHRTAVQEARRFVAALADPLYEHGRIAVTPRVTGQVDRFVPVVVAARHDVGKVDARYDYGDGDQDGLALAVDHFVATKVLRQLRGRYDANEQRIGALKTAVEEQWRDIGFGGDPVRCHRVLDEEIRRREG</sequence>
<reference evidence="4 5" key="1">
    <citation type="submission" date="2021-02" db="EMBL/GenBank/DDBJ databases">
        <title>Actinophytocola xerophila sp. nov., isolated from soil of cotton cropping field.</title>
        <authorList>
            <person name="Huang R."/>
            <person name="Chen X."/>
            <person name="Ge X."/>
            <person name="Liu W."/>
        </authorList>
    </citation>
    <scope>NUCLEOTIDE SEQUENCE [LARGE SCALE GENOMIC DNA]</scope>
    <source>
        <strain evidence="4 5">S1-96</strain>
    </source>
</reference>
<comment type="caution">
    <text evidence="4">The sequence shown here is derived from an EMBL/GenBank/DDBJ whole genome shotgun (WGS) entry which is preliminary data.</text>
</comment>
<evidence type="ECO:0000313" key="5">
    <source>
        <dbReference type="Proteomes" id="UP001156441"/>
    </source>
</evidence>
<name>A0ABT2JI45_9PSEU</name>